<feature type="transmembrane region" description="Helical" evidence="6">
    <location>
        <begin position="165"/>
        <end position="185"/>
    </location>
</feature>
<dbReference type="GO" id="GO:0022857">
    <property type="term" value="F:transmembrane transporter activity"/>
    <property type="evidence" value="ECO:0007669"/>
    <property type="project" value="InterPro"/>
</dbReference>
<reference evidence="8 9" key="1">
    <citation type="journal article" date="2010" name="BMC Genomics">
        <title>The complete genome of Zunongwangia profunda SM-A87 reveals its adaptation to the deep-sea environment and ecological role in sedimentary organic nitrogen degradation.</title>
        <authorList>
            <person name="Qin Q.L."/>
            <person name="Zhang X.Y."/>
            <person name="Wang X.M."/>
            <person name="Liu G.M."/>
            <person name="Chen X.L."/>
            <person name="Xie B.B."/>
            <person name="Dang H.Y."/>
            <person name="Zhou B.C."/>
            <person name="Yu J."/>
            <person name="Zhang Y.Z."/>
        </authorList>
    </citation>
    <scope>NUCLEOTIDE SEQUENCE [LARGE SCALE GENOMIC DNA]</scope>
    <source>
        <strain evidence="9">DSM 18752 / CCTCC AB 206139 / SM-A87</strain>
    </source>
</reference>
<organism evidence="8 9">
    <name type="scientific">Zunongwangia profunda (strain DSM 18752 / CCTCC AB 206139 / SM-A87)</name>
    <name type="common">Wangia profunda</name>
    <dbReference type="NCBI Taxonomy" id="655815"/>
    <lineage>
        <taxon>Bacteria</taxon>
        <taxon>Pseudomonadati</taxon>
        <taxon>Bacteroidota</taxon>
        <taxon>Flavobacteriia</taxon>
        <taxon>Flavobacteriales</taxon>
        <taxon>Flavobacteriaceae</taxon>
        <taxon>Zunongwangia</taxon>
    </lineage>
</organism>
<dbReference type="HOGENOM" id="CLU_001265_61_5_10"/>
<accession>D5B9M4</accession>
<feature type="transmembrane region" description="Helical" evidence="6">
    <location>
        <begin position="51"/>
        <end position="70"/>
    </location>
</feature>
<feature type="transmembrane region" description="Helical" evidence="6">
    <location>
        <begin position="283"/>
        <end position="300"/>
    </location>
</feature>
<dbReference type="InterPro" id="IPR036259">
    <property type="entry name" value="MFS_trans_sf"/>
</dbReference>
<keyword evidence="3 6" id="KW-0812">Transmembrane</keyword>
<feature type="transmembrane region" description="Helical" evidence="6">
    <location>
        <begin position="138"/>
        <end position="159"/>
    </location>
</feature>
<evidence type="ECO:0000256" key="5">
    <source>
        <dbReference type="ARBA" id="ARBA00023136"/>
    </source>
</evidence>
<name>D5B9M4_ZUNPS</name>
<dbReference type="CDD" id="cd17324">
    <property type="entry name" value="MFS_NepI_like"/>
    <property type="match status" value="1"/>
</dbReference>
<evidence type="ECO:0000256" key="4">
    <source>
        <dbReference type="ARBA" id="ARBA00022989"/>
    </source>
</evidence>
<proteinExistence type="predicted"/>
<keyword evidence="5 6" id="KW-0472">Membrane</keyword>
<feature type="transmembrane region" description="Helical" evidence="6">
    <location>
        <begin position="220"/>
        <end position="241"/>
    </location>
</feature>
<dbReference type="AlphaFoldDB" id="D5B9M4"/>
<dbReference type="Proteomes" id="UP000001654">
    <property type="component" value="Chromosome"/>
</dbReference>
<evidence type="ECO:0000256" key="6">
    <source>
        <dbReference type="SAM" id="Phobius"/>
    </source>
</evidence>
<feature type="transmembrane region" description="Helical" evidence="6">
    <location>
        <begin position="306"/>
        <end position="329"/>
    </location>
</feature>
<feature type="transmembrane region" description="Helical" evidence="6">
    <location>
        <begin position="341"/>
        <end position="360"/>
    </location>
</feature>
<keyword evidence="9" id="KW-1185">Reference proteome</keyword>
<evidence type="ECO:0000313" key="8">
    <source>
        <dbReference type="EMBL" id="ADF54337.1"/>
    </source>
</evidence>
<dbReference type="PANTHER" id="PTHR43124:SF3">
    <property type="entry name" value="CHLORAMPHENICOL EFFLUX PUMP RV0191"/>
    <property type="match status" value="1"/>
</dbReference>
<feature type="domain" description="Major facilitator superfamily (MFS) profile" evidence="7">
    <location>
        <begin position="13"/>
        <end position="394"/>
    </location>
</feature>
<evidence type="ECO:0000259" key="7">
    <source>
        <dbReference type="PROSITE" id="PS50850"/>
    </source>
</evidence>
<feature type="transmembrane region" description="Helical" evidence="6">
    <location>
        <begin position="79"/>
        <end position="98"/>
    </location>
</feature>
<dbReference type="OrthoDB" id="9800416at2"/>
<dbReference type="Gene3D" id="1.20.1250.20">
    <property type="entry name" value="MFS general substrate transporter like domains"/>
    <property type="match status" value="1"/>
</dbReference>
<keyword evidence="2" id="KW-1003">Cell membrane</keyword>
<evidence type="ECO:0000256" key="1">
    <source>
        <dbReference type="ARBA" id="ARBA00004651"/>
    </source>
</evidence>
<gene>
    <name evidence="8" type="ordered locus">ZPR_4033</name>
</gene>
<sequence>MENPNSNKPLKTIFAPLAMAAGLIFFQAYMIAPLIPKLATIFNVSEQRIGLIVPAYMLAYGVSVLFYGFISDKFGRKRILQISLLAFIVLTAITALVQSASQLILLRLLTGLGASGVVPMSLALVGDMFKPSERGRPLGLLFAAMEGGMALGSTAGVMLEPYTGWRMLFLATALLAALALWIQVARMGWKQEPHKSNRTSFKKMVGGFYRLLAFPRGLRTYLFVFWNGIFHSGIYTWLGVYFVQKYDLGPIEIGLAILGYGLPGFFFGSLIGRAADRRGRYPIILTGLATAAIATASLALEIPVLVAALAVTLISLGYDLTQPLFAGIVTELGGKTKGGQAMGLNVFALFTGFGLGSLLFGELLKLGLDQALIIFAVVQAVFTIVAAKLLQTEMKLSIK</sequence>
<dbReference type="RefSeq" id="WP_013073418.1">
    <property type="nucleotide sequence ID" value="NC_014041.1"/>
</dbReference>
<dbReference type="GO" id="GO:0005886">
    <property type="term" value="C:plasma membrane"/>
    <property type="evidence" value="ECO:0007669"/>
    <property type="project" value="UniProtKB-SubCell"/>
</dbReference>
<feature type="transmembrane region" description="Helical" evidence="6">
    <location>
        <begin position="253"/>
        <end position="271"/>
    </location>
</feature>
<dbReference type="Pfam" id="PF07690">
    <property type="entry name" value="MFS_1"/>
    <property type="match status" value="1"/>
</dbReference>
<comment type="subcellular location">
    <subcellularLocation>
        <location evidence="1">Cell membrane</location>
        <topology evidence="1">Multi-pass membrane protein</topology>
    </subcellularLocation>
</comment>
<dbReference type="SUPFAM" id="SSF103473">
    <property type="entry name" value="MFS general substrate transporter"/>
    <property type="match status" value="1"/>
</dbReference>
<feature type="transmembrane region" description="Helical" evidence="6">
    <location>
        <begin position="12"/>
        <end position="31"/>
    </location>
</feature>
<dbReference type="KEGG" id="zpr:ZPR_4033"/>
<feature type="transmembrane region" description="Helical" evidence="6">
    <location>
        <begin position="104"/>
        <end position="126"/>
    </location>
</feature>
<keyword evidence="4 6" id="KW-1133">Transmembrane helix</keyword>
<evidence type="ECO:0000256" key="2">
    <source>
        <dbReference type="ARBA" id="ARBA00022475"/>
    </source>
</evidence>
<dbReference type="InterPro" id="IPR050189">
    <property type="entry name" value="MFS_Efflux_Transporters"/>
</dbReference>
<dbReference type="InterPro" id="IPR011701">
    <property type="entry name" value="MFS"/>
</dbReference>
<evidence type="ECO:0000313" key="9">
    <source>
        <dbReference type="Proteomes" id="UP000001654"/>
    </source>
</evidence>
<dbReference type="eggNOG" id="COG2814">
    <property type="taxonomic scope" value="Bacteria"/>
</dbReference>
<feature type="transmembrane region" description="Helical" evidence="6">
    <location>
        <begin position="372"/>
        <end position="390"/>
    </location>
</feature>
<dbReference type="PANTHER" id="PTHR43124">
    <property type="entry name" value="PURINE EFFLUX PUMP PBUE"/>
    <property type="match status" value="1"/>
</dbReference>
<evidence type="ECO:0000256" key="3">
    <source>
        <dbReference type="ARBA" id="ARBA00022692"/>
    </source>
</evidence>
<dbReference type="PROSITE" id="PS50850">
    <property type="entry name" value="MFS"/>
    <property type="match status" value="1"/>
</dbReference>
<dbReference type="InterPro" id="IPR020846">
    <property type="entry name" value="MFS_dom"/>
</dbReference>
<protein>
    <submittedName>
        <fullName evidence="8">Major Facilitator Superfamily protein</fullName>
    </submittedName>
</protein>
<dbReference type="EMBL" id="CP001650">
    <property type="protein sequence ID" value="ADF54337.1"/>
    <property type="molecule type" value="Genomic_DNA"/>
</dbReference>